<keyword evidence="3" id="KW-0276">Fatty acid metabolism</keyword>
<dbReference type="PROSITE" id="PS00455">
    <property type="entry name" value="AMP_BINDING"/>
    <property type="match status" value="1"/>
</dbReference>
<evidence type="ECO:0000313" key="9">
    <source>
        <dbReference type="Proteomes" id="UP000655868"/>
    </source>
</evidence>
<comment type="catalytic activity">
    <reaction evidence="5">
        <text>a long-chain fatty acid + ATP + CoA = a long-chain fatty acyl-CoA + AMP + diphosphate</text>
        <dbReference type="Rhea" id="RHEA:15421"/>
        <dbReference type="ChEBI" id="CHEBI:30616"/>
        <dbReference type="ChEBI" id="CHEBI:33019"/>
        <dbReference type="ChEBI" id="CHEBI:57287"/>
        <dbReference type="ChEBI" id="CHEBI:57560"/>
        <dbReference type="ChEBI" id="CHEBI:83139"/>
        <dbReference type="ChEBI" id="CHEBI:456215"/>
        <dbReference type="EC" id="6.2.1.3"/>
    </reaction>
    <physiologicalReaction direction="left-to-right" evidence="5">
        <dbReference type="Rhea" id="RHEA:15422"/>
    </physiologicalReaction>
</comment>
<dbReference type="RefSeq" id="WP_199702969.1">
    <property type="nucleotide sequence ID" value="NZ_JAEMNV010000002.1"/>
</dbReference>
<dbReference type="AlphaFoldDB" id="A0A934U1E9"/>
<evidence type="ECO:0000313" key="8">
    <source>
        <dbReference type="EMBL" id="MBJ8338250.1"/>
    </source>
</evidence>
<comment type="caution">
    <text evidence="8">The sequence shown here is derived from an EMBL/GenBank/DDBJ whole genome shotgun (WGS) entry which is preliminary data.</text>
</comment>
<dbReference type="SUPFAM" id="SSF56801">
    <property type="entry name" value="Acetyl-CoA synthetase-like"/>
    <property type="match status" value="1"/>
</dbReference>
<dbReference type="GO" id="GO:0016020">
    <property type="term" value="C:membrane"/>
    <property type="evidence" value="ECO:0007669"/>
    <property type="project" value="TreeGrafter"/>
</dbReference>
<dbReference type="CDD" id="cd05907">
    <property type="entry name" value="VL_LC_FACS_like"/>
    <property type="match status" value="1"/>
</dbReference>
<dbReference type="GO" id="GO:0004467">
    <property type="term" value="F:long-chain fatty acid-CoA ligase activity"/>
    <property type="evidence" value="ECO:0007669"/>
    <property type="project" value="UniProtKB-EC"/>
</dbReference>
<dbReference type="InterPro" id="IPR045851">
    <property type="entry name" value="AMP-bd_C_sf"/>
</dbReference>
<dbReference type="Proteomes" id="UP000655868">
    <property type="component" value="Unassembled WGS sequence"/>
</dbReference>
<proteinExistence type="inferred from homology"/>
<dbReference type="Gene3D" id="3.30.300.30">
    <property type="match status" value="1"/>
</dbReference>
<evidence type="ECO:0000256" key="4">
    <source>
        <dbReference type="ARBA" id="ARBA00023098"/>
    </source>
</evidence>
<dbReference type="InterPro" id="IPR000873">
    <property type="entry name" value="AMP-dep_synth/lig_dom"/>
</dbReference>
<dbReference type="InterPro" id="IPR020845">
    <property type="entry name" value="AMP-binding_CS"/>
</dbReference>
<dbReference type="PANTHER" id="PTHR43272">
    <property type="entry name" value="LONG-CHAIN-FATTY-ACID--COA LIGASE"/>
    <property type="match status" value="1"/>
</dbReference>
<evidence type="ECO:0000259" key="7">
    <source>
        <dbReference type="Pfam" id="PF00501"/>
    </source>
</evidence>
<evidence type="ECO:0000256" key="6">
    <source>
        <dbReference type="ARBA" id="ARBA00032875"/>
    </source>
</evidence>
<dbReference type="Pfam" id="PF00501">
    <property type="entry name" value="AMP-binding"/>
    <property type="match status" value="1"/>
</dbReference>
<accession>A0A934U1E9</accession>
<protein>
    <recommendedName>
        <fullName evidence="6">Acyl-CoA synthetase</fullName>
    </recommendedName>
</protein>
<keyword evidence="4" id="KW-0443">Lipid metabolism</keyword>
<dbReference type="EMBL" id="JAEMNV010000002">
    <property type="protein sequence ID" value="MBJ8338250.1"/>
    <property type="molecule type" value="Genomic_DNA"/>
</dbReference>
<keyword evidence="9" id="KW-1185">Reference proteome</keyword>
<name>A0A934U1E9_9NOCA</name>
<evidence type="ECO:0000256" key="3">
    <source>
        <dbReference type="ARBA" id="ARBA00022832"/>
    </source>
</evidence>
<evidence type="ECO:0000256" key="1">
    <source>
        <dbReference type="ARBA" id="ARBA00006432"/>
    </source>
</evidence>
<evidence type="ECO:0000256" key="2">
    <source>
        <dbReference type="ARBA" id="ARBA00022598"/>
    </source>
</evidence>
<reference evidence="8" key="1">
    <citation type="submission" date="2020-12" db="EMBL/GenBank/DDBJ databases">
        <title>Antrihabitans popcorni sp. nov. and Antrihabitans auranticaus sp. nov., isolated from a larva cave.</title>
        <authorList>
            <person name="Lee S.D."/>
            <person name="Kim I.S."/>
        </authorList>
    </citation>
    <scope>NUCLEOTIDE SEQUENCE</scope>
    <source>
        <strain evidence="8">YC3-6</strain>
    </source>
</reference>
<dbReference type="InterPro" id="IPR042099">
    <property type="entry name" value="ANL_N_sf"/>
</dbReference>
<dbReference type="Gene3D" id="3.40.50.12780">
    <property type="entry name" value="N-terminal domain of ligase-like"/>
    <property type="match status" value="1"/>
</dbReference>
<keyword evidence="2 8" id="KW-0436">Ligase</keyword>
<comment type="similarity">
    <text evidence="1">Belongs to the ATP-dependent AMP-binding enzyme family.</text>
</comment>
<sequence length="609" mass="64989">MTDTDIAFQHASGKSVRTLPEAFQETVRLQPSSVAIRTPGDVQTITWSEYAQRVQAIAAGLAGLGVKAGDTVGIMLRNRPEFHLVDTAALHLGATPFSIYNTSSPEQIAYLFGNAENTVVITEQVFLSQIKASGAALEHIVVVDGTAEGTISLAELESTPAPGFDFESAWRAVQPDDLATLIYTSGTTGPPKGVELTHRSIIAELLALNPYLDVGFNDRIASYLPAAHIADRVSAHAANQVRGIQITSVIDPREIAAALPDTRPTIFFGVPRVWQKVRTGIEAKLAEEQSPVKKNLAGWAVGVGKKAARLNIEGKSLGPVLSAQHKIADTLVLSKVRHALGLDQVQLAISGASAIPVEVLEFFLAIGIPVQEVWGMSESCGGTTLTDRENPKIGTVGKALPGIELKLGEDGELFIRGAAVMRGYRKQPDKTAETLDADGWLATGDIGTIDDEGNVKIVDRKKELIISESGKNMSPTNIENAMKAATSLIGQVVAIGDDKPYISAIIALDPDAAAARAKAFDTPNADIATLAAREEIRKEVAEAIRAGNAKLSRVEQIKRFVITDTAWEPGGIELTPTMKLKRKPIAEKYATAIVDLYDTTPPASVVDLR</sequence>
<organism evidence="8 9">
    <name type="scientific">Antrihabitans stalagmiti</name>
    <dbReference type="NCBI Taxonomy" id="2799499"/>
    <lineage>
        <taxon>Bacteria</taxon>
        <taxon>Bacillati</taxon>
        <taxon>Actinomycetota</taxon>
        <taxon>Actinomycetes</taxon>
        <taxon>Mycobacteriales</taxon>
        <taxon>Nocardiaceae</taxon>
        <taxon>Antrihabitans</taxon>
    </lineage>
</organism>
<evidence type="ECO:0000256" key="5">
    <source>
        <dbReference type="ARBA" id="ARBA00024484"/>
    </source>
</evidence>
<dbReference type="Pfam" id="PF23562">
    <property type="entry name" value="AMP-binding_C_3"/>
    <property type="match status" value="1"/>
</dbReference>
<gene>
    <name evidence="8" type="ORF">JGU71_05070</name>
</gene>
<dbReference type="PANTHER" id="PTHR43272:SF32">
    <property type="entry name" value="AMP-DEPENDENT SYNTHETASE_LIGASE DOMAIN-CONTAINING PROTEIN"/>
    <property type="match status" value="1"/>
</dbReference>
<feature type="domain" description="AMP-dependent synthetase/ligase" evidence="7">
    <location>
        <begin position="23"/>
        <end position="424"/>
    </location>
</feature>